<dbReference type="InterPro" id="IPR013154">
    <property type="entry name" value="ADH-like_N"/>
</dbReference>
<dbReference type="Proteomes" id="UP000736335">
    <property type="component" value="Unassembled WGS sequence"/>
</dbReference>
<reference evidence="2" key="1">
    <citation type="journal article" date="2020" name="Nat. Commun.">
        <title>Large-scale genome sequencing of mycorrhizal fungi provides insights into the early evolution of symbiotic traits.</title>
        <authorList>
            <person name="Miyauchi S."/>
            <person name="Kiss E."/>
            <person name="Kuo A."/>
            <person name="Drula E."/>
            <person name="Kohler A."/>
            <person name="Sanchez-Garcia M."/>
            <person name="Morin E."/>
            <person name="Andreopoulos B."/>
            <person name="Barry K.W."/>
            <person name="Bonito G."/>
            <person name="Buee M."/>
            <person name="Carver A."/>
            <person name="Chen C."/>
            <person name="Cichocki N."/>
            <person name="Clum A."/>
            <person name="Culley D."/>
            <person name="Crous P.W."/>
            <person name="Fauchery L."/>
            <person name="Girlanda M."/>
            <person name="Hayes R.D."/>
            <person name="Keri Z."/>
            <person name="LaButti K."/>
            <person name="Lipzen A."/>
            <person name="Lombard V."/>
            <person name="Magnuson J."/>
            <person name="Maillard F."/>
            <person name="Murat C."/>
            <person name="Nolan M."/>
            <person name="Ohm R.A."/>
            <person name="Pangilinan J."/>
            <person name="Pereira M.F."/>
            <person name="Perotto S."/>
            <person name="Peter M."/>
            <person name="Pfister S."/>
            <person name="Riley R."/>
            <person name="Sitrit Y."/>
            <person name="Stielow J.B."/>
            <person name="Szollosi G."/>
            <person name="Zifcakova L."/>
            <person name="Stursova M."/>
            <person name="Spatafora J.W."/>
            <person name="Tedersoo L."/>
            <person name="Vaario L.M."/>
            <person name="Yamada A."/>
            <person name="Yan M."/>
            <person name="Wang P."/>
            <person name="Xu J."/>
            <person name="Bruns T."/>
            <person name="Baldrian P."/>
            <person name="Vilgalys R."/>
            <person name="Dunand C."/>
            <person name="Henrissat B."/>
            <person name="Grigoriev I.V."/>
            <person name="Hibbett D."/>
            <person name="Nagy L.G."/>
            <person name="Martin F.M."/>
        </authorList>
    </citation>
    <scope>NUCLEOTIDE SEQUENCE</scope>
    <source>
        <strain evidence="2">UH-Tt-Lm1</strain>
    </source>
</reference>
<dbReference type="InterPro" id="IPR052585">
    <property type="entry name" value="Lipid_raft_assoc_Zn_ADH"/>
</dbReference>
<keyword evidence="3" id="KW-1185">Reference proteome</keyword>
<dbReference type="EMBL" id="WIUZ02000003">
    <property type="protein sequence ID" value="KAF9789232.1"/>
    <property type="molecule type" value="Genomic_DNA"/>
</dbReference>
<dbReference type="Pfam" id="PF08240">
    <property type="entry name" value="ADH_N"/>
    <property type="match status" value="1"/>
</dbReference>
<name>A0A9P6HK63_9AGAM</name>
<accession>A0A9P6HK63</accession>
<protein>
    <submittedName>
        <fullName evidence="2">GroES-like protein</fullName>
    </submittedName>
</protein>
<organism evidence="2 3">
    <name type="scientific">Thelephora terrestris</name>
    <dbReference type="NCBI Taxonomy" id="56493"/>
    <lineage>
        <taxon>Eukaryota</taxon>
        <taxon>Fungi</taxon>
        <taxon>Dikarya</taxon>
        <taxon>Basidiomycota</taxon>
        <taxon>Agaricomycotina</taxon>
        <taxon>Agaricomycetes</taxon>
        <taxon>Thelephorales</taxon>
        <taxon>Thelephoraceae</taxon>
        <taxon>Thelephora</taxon>
    </lineage>
</organism>
<dbReference type="AlphaFoldDB" id="A0A9P6HK63"/>
<sequence>MLRTTMNALRFAQKGAIESVLKLEQVSKPSLSTGEALIRVKAAGVNGSDSVGIQGWIPITTVPRIPGRDFSGEVVDVFDETAKEWVGKEVWGTGGARGFAFDGSYAEFTKVKVAELSKKPKVLTHPQAASLGLSLVCAWIAVNRLSEVKPTDNVLVIGARGGIGSSVIQLLKEKGVTNIYGTYRTAPSDPPSGLKPIALPDATAISTALKTSGDFGKIDVMVDCAGYEDPLNDALKAMRDQGRVVVMAVHRSDGRFNIDLRTFYMKSLVMKGLKSSIMNETEVKEMLDYLSGKYDNGSIEPPKKVGTVSMKELNEVHKALSAVTTRSQDRIVILP</sequence>
<evidence type="ECO:0000259" key="1">
    <source>
        <dbReference type="SMART" id="SM00829"/>
    </source>
</evidence>
<dbReference type="Pfam" id="PF00107">
    <property type="entry name" value="ADH_zinc_N"/>
    <property type="match status" value="1"/>
</dbReference>
<dbReference type="InterPro" id="IPR036291">
    <property type="entry name" value="NAD(P)-bd_dom_sf"/>
</dbReference>
<dbReference type="SUPFAM" id="SSF51735">
    <property type="entry name" value="NAD(P)-binding Rossmann-fold domains"/>
    <property type="match status" value="1"/>
</dbReference>
<dbReference type="SUPFAM" id="SSF50129">
    <property type="entry name" value="GroES-like"/>
    <property type="match status" value="1"/>
</dbReference>
<evidence type="ECO:0000313" key="2">
    <source>
        <dbReference type="EMBL" id="KAF9789232.1"/>
    </source>
</evidence>
<comment type="caution">
    <text evidence="2">The sequence shown here is derived from an EMBL/GenBank/DDBJ whole genome shotgun (WGS) entry which is preliminary data.</text>
</comment>
<dbReference type="InterPro" id="IPR011032">
    <property type="entry name" value="GroES-like_sf"/>
</dbReference>
<reference evidence="2" key="2">
    <citation type="submission" date="2020-11" db="EMBL/GenBank/DDBJ databases">
        <authorList>
            <consortium name="DOE Joint Genome Institute"/>
            <person name="Kuo A."/>
            <person name="Miyauchi S."/>
            <person name="Kiss E."/>
            <person name="Drula E."/>
            <person name="Kohler A."/>
            <person name="Sanchez-Garcia M."/>
            <person name="Andreopoulos B."/>
            <person name="Barry K.W."/>
            <person name="Bonito G."/>
            <person name="Buee M."/>
            <person name="Carver A."/>
            <person name="Chen C."/>
            <person name="Cichocki N."/>
            <person name="Clum A."/>
            <person name="Culley D."/>
            <person name="Crous P.W."/>
            <person name="Fauchery L."/>
            <person name="Girlanda M."/>
            <person name="Hayes R."/>
            <person name="Keri Z."/>
            <person name="Labutti K."/>
            <person name="Lipzen A."/>
            <person name="Lombard V."/>
            <person name="Magnuson J."/>
            <person name="Maillard F."/>
            <person name="Morin E."/>
            <person name="Murat C."/>
            <person name="Nolan M."/>
            <person name="Ohm R."/>
            <person name="Pangilinan J."/>
            <person name="Pereira M."/>
            <person name="Perotto S."/>
            <person name="Peter M."/>
            <person name="Riley R."/>
            <person name="Sitrit Y."/>
            <person name="Stielow B."/>
            <person name="Szollosi G."/>
            <person name="Zifcakova L."/>
            <person name="Stursova M."/>
            <person name="Spatafora J.W."/>
            <person name="Tedersoo L."/>
            <person name="Vaario L.-M."/>
            <person name="Yamada A."/>
            <person name="Yan M."/>
            <person name="Wang P."/>
            <person name="Xu J."/>
            <person name="Bruns T."/>
            <person name="Baldrian P."/>
            <person name="Vilgalys R."/>
            <person name="Henrissat B."/>
            <person name="Grigoriev I.V."/>
            <person name="Hibbett D."/>
            <person name="Nagy L.G."/>
            <person name="Martin F.M."/>
        </authorList>
    </citation>
    <scope>NUCLEOTIDE SEQUENCE</scope>
    <source>
        <strain evidence="2">UH-Tt-Lm1</strain>
    </source>
</reference>
<dbReference type="PANTHER" id="PTHR43482">
    <property type="entry name" value="PROTEIN AST1-RELATED"/>
    <property type="match status" value="1"/>
</dbReference>
<feature type="domain" description="Enoyl reductase (ER)" evidence="1">
    <location>
        <begin position="15"/>
        <end position="333"/>
    </location>
</feature>
<dbReference type="GO" id="GO:0016491">
    <property type="term" value="F:oxidoreductase activity"/>
    <property type="evidence" value="ECO:0007669"/>
    <property type="project" value="InterPro"/>
</dbReference>
<evidence type="ECO:0000313" key="3">
    <source>
        <dbReference type="Proteomes" id="UP000736335"/>
    </source>
</evidence>
<dbReference type="SMART" id="SM00829">
    <property type="entry name" value="PKS_ER"/>
    <property type="match status" value="1"/>
</dbReference>
<dbReference type="InterPro" id="IPR013149">
    <property type="entry name" value="ADH-like_C"/>
</dbReference>
<dbReference type="InterPro" id="IPR020843">
    <property type="entry name" value="ER"/>
</dbReference>
<dbReference type="Gene3D" id="3.90.180.10">
    <property type="entry name" value="Medium-chain alcohol dehydrogenases, catalytic domain"/>
    <property type="match status" value="1"/>
</dbReference>
<proteinExistence type="predicted"/>
<dbReference type="OrthoDB" id="203908at2759"/>
<dbReference type="PANTHER" id="PTHR43482:SF1">
    <property type="entry name" value="PROTEIN AST1-RELATED"/>
    <property type="match status" value="1"/>
</dbReference>
<gene>
    <name evidence="2" type="ORF">BJ322DRAFT_1000478</name>
</gene>